<dbReference type="EMBL" id="JAVDWE010000026">
    <property type="protein sequence ID" value="MDR7097454.1"/>
    <property type="molecule type" value="Genomic_DNA"/>
</dbReference>
<gene>
    <name evidence="2" type="ORF">J2X09_005230</name>
</gene>
<dbReference type="RefSeq" id="WP_310309822.1">
    <property type="nucleotide sequence ID" value="NZ_JAVDWE010000026.1"/>
</dbReference>
<protein>
    <submittedName>
        <fullName evidence="2">Pimeloyl-ACP methyl ester carboxylesterase</fullName>
    </submittedName>
</protein>
<proteinExistence type="predicted"/>
<accession>A0ABU1VIY4</accession>
<evidence type="ECO:0000313" key="3">
    <source>
        <dbReference type="Proteomes" id="UP001265550"/>
    </source>
</evidence>
<dbReference type="InterPro" id="IPR050228">
    <property type="entry name" value="Carboxylesterase_BioH"/>
</dbReference>
<dbReference type="PANTHER" id="PTHR43194:SF2">
    <property type="entry name" value="PEROXISOMAL MEMBRANE PROTEIN LPX1"/>
    <property type="match status" value="1"/>
</dbReference>
<comment type="caution">
    <text evidence="2">The sequence shown here is derived from an EMBL/GenBank/DDBJ whole genome shotgun (WGS) entry which is preliminary data.</text>
</comment>
<dbReference type="InterPro" id="IPR000073">
    <property type="entry name" value="AB_hydrolase_1"/>
</dbReference>
<dbReference type="PANTHER" id="PTHR43194">
    <property type="entry name" value="HYDROLASE ALPHA/BETA FOLD FAMILY"/>
    <property type="match status" value="1"/>
</dbReference>
<feature type="domain" description="AB hydrolase-1" evidence="1">
    <location>
        <begin position="27"/>
        <end position="263"/>
    </location>
</feature>
<dbReference type="Proteomes" id="UP001265550">
    <property type="component" value="Unassembled WGS sequence"/>
</dbReference>
<dbReference type="InterPro" id="IPR029058">
    <property type="entry name" value="AB_hydrolase_fold"/>
</dbReference>
<dbReference type="Gene3D" id="3.40.50.1820">
    <property type="entry name" value="alpha/beta hydrolase"/>
    <property type="match status" value="1"/>
</dbReference>
<keyword evidence="3" id="KW-1185">Reference proteome</keyword>
<evidence type="ECO:0000313" key="2">
    <source>
        <dbReference type="EMBL" id="MDR7097454.1"/>
    </source>
</evidence>
<name>A0ABU1VIY4_9BURK</name>
<sequence length="288" mass="31608">MTGRYLRTEVKGREQRIYVEEAGEGIPLICLHTAGSDSRQYRGLMNDPAVTSRYRVIAFDLPWHGKSAPPEGFMDEAYRLDSDTYVETILAVARDMALDRPVVMGCSIGGRVVLHLLLRHAERFRAAIGLQTSISVTGRLSKWQTQLQYLNRPDVHGGEAAAGLVSGLMGPQSPTASRLETLWYYAQSGPGVFFGDIFFYKDSGNLTPDTLAGIDTGCTPLHLLSGEYDYSAPPQGAEEVHRLVPGSTFKVMTGLGHFPMSENYPHFRTYLLPILDELAAQPAVASAV</sequence>
<reference evidence="2 3" key="1">
    <citation type="submission" date="2023-07" db="EMBL/GenBank/DDBJ databases">
        <title>Sorghum-associated microbial communities from plants grown in Nebraska, USA.</title>
        <authorList>
            <person name="Schachtman D."/>
        </authorList>
    </citation>
    <scope>NUCLEOTIDE SEQUENCE [LARGE SCALE GENOMIC DNA]</scope>
    <source>
        <strain evidence="2 3">BE240</strain>
    </source>
</reference>
<dbReference type="Pfam" id="PF00561">
    <property type="entry name" value="Abhydrolase_1"/>
    <property type="match status" value="1"/>
</dbReference>
<organism evidence="2 3">
    <name type="scientific">Hydrogenophaga laconesensis</name>
    <dbReference type="NCBI Taxonomy" id="1805971"/>
    <lineage>
        <taxon>Bacteria</taxon>
        <taxon>Pseudomonadati</taxon>
        <taxon>Pseudomonadota</taxon>
        <taxon>Betaproteobacteria</taxon>
        <taxon>Burkholderiales</taxon>
        <taxon>Comamonadaceae</taxon>
        <taxon>Hydrogenophaga</taxon>
    </lineage>
</organism>
<dbReference type="SUPFAM" id="SSF53474">
    <property type="entry name" value="alpha/beta-Hydrolases"/>
    <property type="match status" value="1"/>
</dbReference>
<evidence type="ECO:0000259" key="1">
    <source>
        <dbReference type="Pfam" id="PF00561"/>
    </source>
</evidence>